<dbReference type="eggNOG" id="COG4643">
    <property type="taxonomic scope" value="Bacteria"/>
</dbReference>
<dbReference type="STRING" id="471852.Tcur_0411"/>
<dbReference type="InterPro" id="IPR025048">
    <property type="entry name" value="DUF3987"/>
</dbReference>
<dbReference type="OrthoDB" id="6272730at2"/>
<dbReference type="Proteomes" id="UP000001918">
    <property type="component" value="Chromosome"/>
</dbReference>
<accession>D1A2J1</accession>
<protein>
    <recommendedName>
        <fullName evidence="4">DUF3987 domain-containing protein</fullName>
    </recommendedName>
</protein>
<dbReference type="Pfam" id="PF13148">
    <property type="entry name" value="DUF3987"/>
    <property type="match status" value="1"/>
</dbReference>
<organism evidence="2 3">
    <name type="scientific">Thermomonospora curvata (strain ATCC 19995 / DSM 43183 / JCM 3096 / KCTC 9072 / NBRC 15933 / NCIMB 10081 / Henssen B9)</name>
    <dbReference type="NCBI Taxonomy" id="471852"/>
    <lineage>
        <taxon>Bacteria</taxon>
        <taxon>Bacillati</taxon>
        <taxon>Actinomycetota</taxon>
        <taxon>Actinomycetes</taxon>
        <taxon>Streptosporangiales</taxon>
        <taxon>Thermomonosporaceae</taxon>
        <taxon>Thermomonospora</taxon>
    </lineage>
</organism>
<evidence type="ECO:0000313" key="2">
    <source>
        <dbReference type="EMBL" id="ACY96011.1"/>
    </source>
</evidence>
<reference evidence="2 3" key="1">
    <citation type="journal article" date="2011" name="Stand. Genomic Sci.">
        <title>Complete genome sequence of Thermomonospora curvata type strain (B9).</title>
        <authorList>
            <person name="Chertkov O."/>
            <person name="Sikorski J."/>
            <person name="Nolan M."/>
            <person name="Lapidus A."/>
            <person name="Lucas S."/>
            <person name="Del Rio T.G."/>
            <person name="Tice H."/>
            <person name="Cheng J.F."/>
            <person name="Goodwin L."/>
            <person name="Pitluck S."/>
            <person name="Liolios K."/>
            <person name="Ivanova N."/>
            <person name="Mavromatis K."/>
            <person name="Mikhailova N."/>
            <person name="Ovchinnikova G."/>
            <person name="Pati A."/>
            <person name="Chen A."/>
            <person name="Palaniappan K."/>
            <person name="Djao O.D."/>
            <person name="Land M."/>
            <person name="Hauser L."/>
            <person name="Chang Y.J."/>
            <person name="Jeffries C.D."/>
            <person name="Brettin T."/>
            <person name="Han C."/>
            <person name="Detter J.C."/>
            <person name="Rohde M."/>
            <person name="Goker M."/>
            <person name="Woyke T."/>
            <person name="Bristow J."/>
            <person name="Eisen J.A."/>
            <person name="Markowitz V."/>
            <person name="Hugenholtz P."/>
            <person name="Klenk H.P."/>
            <person name="Kyrpides N.C."/>
        </authorList>
    </citation>
    <scope>NUCLEOTIDE SEQUENCE [LARGE SCALE GENOMIC DNA]</scope>
    <source>
        <strain evidence="3">ATCC 19995 / DSM 43183 / JCM 3096 / KCTC 9072 / NBRC 15933 / NCIMB 10081 / Henssen B9</strain>
    </source>
</reference>
<dbReference type="AlphaFoldDB" id="D1A2J1"/>
<dbReference type="EMBL" id="CP001738">
    <property type="protein sequence ID" value="ACY96011.1"/>
    <property type="molecule type" value="Genomic_DNA"/>
</dbReference>
<name>D1A2J1_THECD</name>
<evidence type="ECO:0000313" key="3">
    <source>
        <dbReference type="Proteomes" id="UP000001918"/>
    </source>
</evidence>
<sequence length="607" mass="65103">MNSSSSRRKKESPIRFSFLDGEEESRWGADPVLAAGAGEAAFRRWVQATCAADPSSVLVAVRPDRPAPGWAKVMFLEADPAHEKFLDAAYRSTLQPRHNGPVGTEDLGGPPWTPPAEDDQAPAAPPGTSGGTDAPDLREPAPPVRAAVPQPAATGWYKIERPGPLPEEAMFSGLLGRVVGEVHPYTEGDPVGVLATLLSALSAAVGHRPHIRLGSARHPLLVWTMLIGRTALGRKGTATNAAMEIFQRVSADFTERHLLYGSPSSGAGLVGKLEAMAREAGWYDEDGALHDAEPELRPGFPALMIEEEWAKVMRRSRIDDALGQNLRTAWQGNTLSVIVKRKSDCATVKDAHLAIVGHITPDEFRANLSTADVAGGTFNRFLPVFVQRCQSLPLAEEMPEALADRLAGELREAIARGRRLGLIRFDEAARDYWRDQLYDRLTALSTGSELIEAFAGRALPYAKRIAALYAVAAHQEMISLEHLQSAEAFITYVIASVEYIMATAAPPPSARARPGAAKPHITRKVIEALLAAHPAPLSRSDLLAKVKNIGSTADLENSLASLGEDLQTSTARGGGRPMRLYRLTEAAADRLGRRGGLTGAGDGGGRS</sequence>
<evidence type="ECO:0008006" key="4">
    <source>
        <dbReference type="Google" id="ProtNLM"/>
    </source>
</evidence>
<keyword evidence="3" id="KW-1185">Reference proteome</keyword>
<dbReference type="HOGENOM" id="CLU_449719_0_0_11"/>
<dbReference type="KEGG" id="tcu:Tcur_0411"/>
<dbReference type="RefSeq" id="WP_012850795.1">
    <property type="nucleotide sequence ID" value="NC_013510.1"/>
</dbReference>
<proteinExistence type="predicted"/>
<gene>
    <name evidence="2" type="ordered locus">Tcur_0411</name>
</gene>
<feature type="region of interest" description="Disordered" evidence="1">
    <location>
        <begin position="95"/>
        <end position="145"/>
    </location>
</feature>
<evidence type="ECO:0000256" key="1">
    <source>
        <dbReference type="SAM" id="MobiDB-lite"/>
    </source>
</evidence>